<comment type="caution">
    <text evidence="2">The sequence shown here is derived from an EMBL/GenBank/DDBJ whole genome shotgun (WGS) entry which is preliminary data.</text>
</comment>
<organism evidence="2 3">
    <name type="scientific">Ophiocordyceps australis</name>
    <dbReference type="NCBI Taxonomy" id="1399860"/>
    <lineage>
        <taxon>Eukaryota</taxon>
        <taxon>Fungi</taxon>
        <taxon>Dikarya</taxon>
        <taxon>Ascomycota</taxon>
        <taxon>Pezizomycotina</taxon>
        <taxon>Sordariomycetes</taxon>
        <taxon>Hypocreomycetidae</taxon>
        <taxon>Hypocreales</taxon>
        <taxon>Ophiocordycipitaceae</taxon>
        <taxon>Ophiocordyceps</taxon>
    </lineage>
</organism>
<evidence type="ECO:0000313" key="2">
    <source>
        <dbReference type="EMBL" id="PHH62474.1"/>
    </source>
</evidence>
<keyword evidence="3" id="KW-1185">Reference proteome</keyword>
<evidence type="ECO:0000313" key="3">
    <source>
        <dbReference type="Proteomes" id="UP000226192"/>
    </source>
</evidence>
<feature type="region of interest" description="Disordered" evidence="1">
    <location>
        <begin position="186"/>
        <end position="207"/>
    </location>
</feature>
<proteinExistence type="predicted"/>
<feature type="region of interest" description="Disordered" evidence="1">
    <location>
        <begin position="26"/>
        <end position="72"/>
    </location>
</feature>
<accession>A0A2C5Y679</accession>
<evidence type="ECO:0000256" key="1">
    <source>
        <dbReference type="SAM" id="MobiDB-lite"/>
    </source>
</evidence>
<dbReference type="OrthoDB" id="5238042at2759"/>
<reference evidence="2 3" key="1">
    <citation type="submission" date="2017-06" db="EMBL/GenBank/DDBJ databases">
        <title>Ant-infecting Ophiocordyceps genomes reveal a high diversity of potential behavioral manipulation genes and a possible major role for enterotoxins.</title>
        <authorList>
            <person name="De Bekker C."/>
            <person name="Evans H.C."/>
            <person name="Brachmann A."/>
            <person name="Hughes D.P."/>
        </authorList>
    </citation>
    <scope>NUCLEOTIDE SEQUENCE [LARGE SCALE GENOMIC DNA]</scope>
    <source>
        <strain evidence="2 3">Map64</strain>
    </source>
</reference>
<feature type="region of interest" description="Disordered" evidence="1">
    <location>
        <begin position="285"/>
        <end position="304"/>
    </location>
</feature>
<name>A0A2C5Y679_9HYPO</name>
<feature type="compositionally biased region" description="Polar residues" evidence="1">
    <location>
        <begin position="48"/>
        <end position="65"/>
    </location>
</feature>
<dbReference type="EMBL" id="NJET01000071">
    <property type="protein sequence ID" value="PHH62474.1"/>
    <property type="molecule type" value="Genomic_DNA"/>
</dbReference>
<sequence length="304" mass="33262">MTSETMLHLTAGRSVKSIVQWIEAAAQPSSPSTKSASGDASSHKQKAKSTNVMTPATPVDATSPSRFGRAPNGADDEELSLAFLKYQRFFDDKPLLQRIKDVPDDICDISVDEMIRRAEQINMSEKAKVTVDWSNYKATDSSIKVAEEYLDLDVDKPCGKPAVMVDTNAADDSDKSQINLEKSLQGKVTEAENASPNAHPLEPPFIQRDPDEVKKFWGQVRSYLWISDEELESSSDQGSDSSHVPEAVSPQVYAQRAKTQMSQHVVVITQNPVCVEQAGNAEPQEPAVKLEPVQALAAPHQTAL</sequence>
<feature type="compositionally biased region" description="Polar residues" evidence="1">
    <location>
        <begin position="27"/>
        <end position="40"/>
    </location>
</feature>
<dbReference type="AlphaFoldDB" id="A0A2C5Y679"/>
<gene>
    <name evidence="2" type="ORF">CDD81_7121</name>
</gene>
<protein>
    <submittedName>
        <fullName evidence="2">Uncharacterized protein</fullName>
    </submittedName>
</protein>
<dbReference type="Proteomes" id="UP000226192">
    <property type="component" value="Unassembled WGS sequence"/>
</dbReference>